<gene>
    <name evidence="1" type="ORF">D8674_042940</name>
</gene>
<dbReference type="AlphaFoldDB" id="A0A5N5I2Q7"/>
<name>A0A5N5I2Q7_9ROSA</name>
<keyword evidence="2" id="KW-1185">Reference proteome</keyword>
<reference evidence="1 2" key="2">
    <citation type="submission" date="2019-11" db="EMBL/GenBank/DDBJ databases">
        <title>A de novo genome assembly of a pear dwarfing rootstock.</title>
        <authorList>
            <person name="Wang F."/>
            <person name="Wang J."/>
            <person name="Li S."/>
            <person name="Zhang Y."/>
            <person name="Fang M."/>
            <person name="Ma L."/>
            <person name="Zhao Y."/>
            <person name="Jiang S."/>
        </authorList>
    </citation>
    <scope>NUCLEOTIDE SEQUENCE [LARGE SCALE GENOMIC DNA]</scope>
    <source>
        <strain evidence="1">S2</strain>
        <tissue evidence="1">Leaf</tissue>
    </source>
</reference>
<organism evidence="1 2">
    <name type="scientific">Pyrus ussuriensis x Pyrus communis</name>
    <dbReference type="NCBI Taxonomy" id="2448454"/>
    <lineage>
        <taxon>Eukaryota</taxon>
        <taxon>Viridiplantae</taxon>
        <taxon>Streptophyta</taxon>
        <taxon>Embryophyta</taxon>
        <taxon>Tracheophyta</taxon>
        <taxon>Spermatophyta</taxon>
        <taxon>Magnoliopsida</taxon>
        <taxon>eudicotyledons</taxon>
        <taxon>Gunneridae</taxon>
        <taxon>Pentapetalae</taxon>
        <taxon>rosids</taxon>
        <taxon>fabids</taxon>
        <taxon>Rosales</taxon>
        <taxon>Rosaceae</taxon>
        <taxon>Amygdaloideae</taxon>
        <taxon>Maleae</taxon>
        <taxon>Pyrus</taxon>
    </lineage>
</organism>
<evidence type="ECO:0000313" key="1">
    <source>
        <dbReference type="EMBL" id="KAB2631940.1"/>
    </source>
</evidence>
<reference evidence="1 2" key="1">
    <citation type="submission" date="2019-09" db="EMBL/GenBank/DDBJ databases">
        <authorList>
            <person name="Ou C."/>
        </authorList>
    </citation>
    <scope>NUCLEOTIDE SEQUENCE [LARGE SCALE GENOMIC DNA]</scope>
    <source>
        <strain evidence="1">S2</strain>
        <tissue evidence="1">Leaf</tissue>
    </source>
</reference>
<evidence type="ECO:0000313" key="2">
    <source>
        <dbReference type="Proteomes" id="UP000327157"/>
    </source>
</evidence>
<sequence>MTNQEPNPPAPTATGMIVDDMYKFSAPCFFDFIKDESEDDRRKAELWFNCALTCALSRKQEAKAHSKEFLTYCG</sequence>
<accession>A0A5N5I2Q7</accession>
<dbReference type="EMBL" id="SMOL01000122">
    <property type="protein sequence ID" value="KAB2631940.1"/>
    <property type="molecule type" value="Genomic_DNA"/>
</dbReference>
<dbReference type="OrthoDB" id="1746058at2759"/>
<dbReference type="Proteomes" id="UP000327157">
    <property type="component" value="Unassembled WGS sequence"/>
</dbReference>
<comment type="caution">
    <text evidence="1">The sequence shown here is derived from an EMBL/GenBank/DDBJ whole genome shotgun (WGS) entry which is preliminary data.</text>
</comment>
<proteinExistence type="predicted"/>
<protein>
    <submittedName>
        <fullName evidence="1">Protein TPX2</fullName>
    </submittedName>
</protein>